<dbReference type="Proteomes" id="UP001223829">
    <property type="component" value="Unassembled WGS sequence"/>
</dbReference>
<dbReference type="Proteomes" id="UP000534496">
    <property type="component" value="Unassembled WGS sequence"/>
</dbReference>
<keyword evidence="1 5" id="KW-0732">Signal</keyword>
<evidence type="ECO:0000259" key="6">
    <source>
        <dbReference type="Pfam" id="PF09864"/>
    </source>
</evidence>
<keyword evidence="3" id="KW-0564">Palmitate</keyword>
<reference evidence="10" key="7">
    <citation type="submission" date="2023-05" db="EMBL/GenBank/DDBJ databases">
        <title>Efficient inhibition of multidrug-resistant Escherichia coli by a new antibiotic combination.</title>
        <authorList>
            <person name="Lin T."/>
        </authorList>
    </citation>
    <scope>NUCLEOTIDE SEQUENCE</scope>
    <source>
        <strain evidence="10">YmmD45</strain>
    </source>
</reference>
<dbReference type="EMBL" id="AASVQO010000054">
    <property type="protein sequence ID" value="EFH3676819.1"/>
    <property type="molecule type" value="Genomic_DNA"/>
</dbReference>
<evidence type="ECO:0000313" key="16">
    <source>
        <dbReference type="Proteomes" id="UP000254817"/>
    </source>
</evidence>
<gene>
    <name evidence="11" type="ORF">BK383_26425</name>
    <name evidence="12" type="ORF">C2M16_27070</name>
    <name evidence="8" type="ORF">F9461_27275</name>
    <name evidence="7" type="ORF">FZU14_23600</name>
    <name evidence="9" type="ORF">HLZ50_19415</name>
    <name evidence="13" type="ORF">NCTC11112_02562</name>
    <name evidence="10" type="ORF">QO046_25805</name>
</gene>
<evidence type="ECO:0000256" key="4">
    <source>
        <dbReference type="ARBA" id="ARBA00023288"/>
    </source>
</evidence>
<reference evidence="9" key="2">
    <citation type="journal article" date="2018" name="Genome Biol.">
        <title>SKESA: strategic k-mer extension for scrupulous assemblies.</title>
        <authorList>
            <person name="Souvorov A."/>
            <person name="Agarwala R."/>
            <person name="Lipman D.J."/>
        </authorList>
    </citation>
    <scope>NUCLEOTIDE SEQUENCE [LARGE SCALE GENOMIC DNA]</scope>
    <source>
        <strain evidence="9">Ecoli[ST-219]</strain>
        <strain>ecoli[ST-219]</strain>
    </source>
</reference>
<dbReference type="RefSeq" id="WP_000760916.1">
    <property type="nucleotide sequence ID" value="NZ_AP017610.1"/>
</dbReference>
<feature type="domain" description="C-type lysozyme inhibitor" evidence="6">
    <location>
        <begin position="32"/>
        <end position="104"/>
    </location>
</feature>
<keyword evidence="2" id="KW-0472">Membrane</keyword>
<dbReference type="Proteomes" id="UP000184277">
    <property type="component" value="Unassembled WGS sequence"/>
</dbReference>
<dbReference type="NCBIfam" id="NF010363">
    <property type="entry name" value="PRK13791.1"/>
    <property type="match status" value="1"/>
</dbReference>
<dbReference type="AlphaFoldDB" id="A0A0D8WAS9"/>
<dbReference type="Proteomes" id="UP000254817">
    <property type="component" value="Unassembled WGS sequence"/>
</dbReference>
<reference evidence="7 17" key="5">
    <citation type="submission" date="2019-08" db="EMBL/GenBank/DDBJ databases">
        <authorList>
            <consortium name="NARMS: The National Antimicrobial Resistance Monitoring System"/>
        </authorList>
    </citation>
    <scope>NUCLEOTIDE SEQUENCE [LARGE SCALE GENOMIC DNA]</scope>
    <source>
        <strain evidence="7 17">19MD07CB01-EC</strain>
        <strain evidence="8 18">CVM N19EC0189</strain>
    </source>
</reference>
<evidence type="ECO:0000313" key="8">
    <source>
        <dbReference type="EMBL" id="EFH3676819.1"/>
    </source>
</evidence>
<dbReference type="SUPFAM" id="SSF141488">
    <property type="entry name" value="YdhA-like"/>
    <property type="match status" value="1"/>
</dbReference>
<evidence type="ECO:0000256" key="2">
    <source>
        <dbReference type="ARBA" id="ARBA00023136"/>
    </source>
</evidence>
<reference evidence="9" key="6">
    <citation type="submission" date="2019-11" db="EMBL/GenBank/DDBJ databases">
        <authorList>
            <consortium name="NCBI Pathogen Detection Project"/>
        </authorList>
    </citation>
    <scope>NUCLEOTIDE SEQUENCE</scope>
    <source>
        <strain evidence="9">Ecoli[ST-219]</strain>
    </source>
</reference>
<evidence type="ECO:0000313" key="10">
    <source>
        <dbReference type="EMBL" id="MDK2697687.1"/>
    </source>
</evidence>
<dbReference type="EMBL" id="JASMQD010000001">
    <property type="protein sequence ID" value="MDK2697687.1"/>
    <property type="molecule type" value="Genomic_DNA"/>
</dbReference>
<evidence type="ECO:0000313" key="12">
    <source>
        <dbReference type="EMBL" id="PNY64800.1"/>
    </source>
</evidence>
<reference evidence="13 16" key="4">
    <citation type="submission" date="2018-06" db="EMBL/GenBank/DDBJ databases">
        <authorList>
            <consortium name="Pathogen Informatics"/>
            <person name="Doyle S."/>
        </authorList>
    </citation>
    <scope>NUCLEOTIDE SEQUENCE [LARGE SCALE GENOMIC DNA]</scope>
    <source>
        <strain evidence="13 16">NCTC11112</strain>
    </source>
</reference>
<reference evidence="11 14" key="1">
    <citation type="submission" date="2016-10" db="EMBL/GenBank/DDBJ databases">
        <title>Comprehensive resistome analysis reveals the prevalence of NDM and MCR-1 in Chinese poultry production.</title>
        <authorList>
            <person name="Wang Y."/>
            <person name="Zhang R."/>
            <person name="Li J."/>
            <person name="Wu Z."/>
            <person name="Wenjuan Y."/>
            <person name="Schwarz S."/>
            <person name="Tyrrell J."/>
            <person name="Zheng Y."/>
            <person name="Wang S."/>
            <person name="Shen Z."/>
            <person name="Liu Z."/>
            <person name="Lei L."/>
            <person name="Li M."/>
            <person name="Zhang Q."/>
            <person name="Wu C."/>
            <person name="Zhang Q."/>
            <person name="Wu Y."/>
            <person name="Walsh T."/>
            <person name="Shen J."/>
        </authorList>
    </citation>
    <scope>NUCLEOTIDE SEQUENCE [LARGE SCALE GENOMIC DNA]</scope>
    <source>
        <strain evidence="11 14">570</strain>
    </source>
</reference>
<dbReference type="InterPro" id="IPR036328">
    <property type="entry name" value="MliC_sf"/>
</dbReference>
<proteinExistence type="predicted"/>
<dbReference type="Proteomes" id="UP000531962">
    <property type="component" value="Unassembled WGS sequence"/>
</dbReference>
<evidence type="ECO:0000256" key="3">
    <source>
        <dbReference type="ARBA" id="ARBA00023139"/>
    </source>
</evidence>
<dbReference type="Proteomes" id="UP000236598">
    <property type="component" value="Unassembled WGS sequence"/>
</dbReference>
<evidence type="ECO:0000313" key="17">
    <source>
        <dbReference type="Proteomes" id="UP000531962"/>
    </source>
</evidence>
<dbReference type="EMBL" id="AASKVF010000048">
    <property type="protein sequence ID" value="EFD6887128.1"/>
    <property type="molecule type" value="Genomic_DNA"/>
</dbReference>
<dbReference type="EMBL" id="PPHQ01000050">
    <property type="protein sequence ID" value="PNY64800.1"/>
    <property type="molecule type" value="Genomic_DNA"/>
</dbReference>
<evidence type="ECO:0000313" key="13">
    <source>
        <dbReference type="EMBL" id="STG52072.1"/>
    </source>
</evidence>
<evidence type="ECO:0000256" key="5">
    <source>
        <dbReference type="SAM" id="SignalP"/>
    </source>
</evidence>
<dbReference type="EMBL" id="MOKI01000076">
    <property type="protein sequence ID" value="OJR48427.1"/>
    <property type="molecule type" value="Genomic_DNA"/>
</dbReference>
<name>A0A0D8WAS9_ECOLX</name>
<dbReference type="Pfam" id="PF09864">
    <property type="entry name" value="MliC"/>
    <property type="match status" value="1"/>
</dbReference>
<evidence type="ECO:0000256" key="1">
    <source>
        <dbReference type="ARBA" id="ARBA00022729"/>
    </source>
</evidence>
<dbReference type="Gene3D" id="2.40.128.200">
    <property type="match status" value="1"/>
</dbReference>
<dbReference type="Proteomes" id="UP000840371">
    <property type="component" value="Unassembled WGS sequence"/>
</dbReference>
<dbReference type="EMBL" id="UGAW01000001">
    <property type="protein sequence ID" value="STG52072.1"/>
    <property type="molecule type" value="Genomic_DNA"/>
</dbReference>
<evidence type="ECO:0000313" key="11">
    <source>
        <dbReference type="EMBL" id="OJR48427.1"/>
    </source>
</evidence>
<dbReference type="InterPro" id="IPR018660">
    <property type="entry name" value="MliC"/>
</dbReference>
<keyword evidence="4" id="KW-0449">Lipoprotein</keyword>
<sequence length="112" mass="12209">MKKYSSPVLALILVSSSMVSSAATKEISKTAYVCNGNKTMEVVYINTTAGNSYAVINQMDEMIPMQLMKMASGANYEAINKRYSYKLYTKGKKANLVEGNDNPVLSNCSSAE</sequence>
<protein>
    <submittedName>
        <fullName evidence="7 11">Lysozyme inhibitor</fullName>
    </submittedName>
</protein>
<organism evidence="7 17">
    <name type="scientific">Escherichia coli</name>
    <dbReference type="NCBI Taxonomy" id="562"/>
    <lineage>
        <taxon>Bacteria</taxon>
        <taxon>Pseudomonadati</taxon>
        <taxon>Pseudomonadota</taxon>
        <taxon>Gammaproteobacteria</taxon>
        <taxon>Enterobacterales</taxon>
        <taxon>Enterobacteriaceae</taxon>
        <taxon>Escherichia</taxon>
    </lineage>
</organism>
<reference evidence="12 15" key="3">
    <citation type="submission" date="2018-01" db="EMBL/GenBank/DDBJ databases">
        <title>Draft Genomic Sequencing Of Potential Extraintestinal Pathogenic Escherichia coli B8S18 Isolated From Retail Chicken Skin.</title>
        <authorList>
            <person name="Xu A."/>
            <person name="Tilman S."/>
            <person name="Wisser-Parker K."/>
            <person name="Sheen S."/>
            <person name="Sommers C."/>
        </authorList>
    </citation>
    <scope>NUCLEOTIDE SEQUENCE [LARGE SCALE GENOMIC DNA]</scope>
    <source>
        <strain evidence="12 15">B8S18Com</strain>
    </source>
</reference>
<dbReference type="EMBL" id="DABGKZ010000036">
    <property type="protein sequence ID" value="HAJ5152184.1"/>
    <property type="molecule type" value="Genomic_DNA"/>
</dbReference>
<accession>A0A0D8WAS9</accession>
<evidence type="ECO:0000313" key="7">
    <source>
        <dbReference type="EMBL" id="EFD6887128.1"/>
    </source>
</evidence>
<evidence type="ECO:0000313" key="15">
    <source>
        <dbReference type="Proteomes" id="UP000236598"/>
    </source>
</evidence>
<feature type="signal peptide" evidence="5">
    <location>
        <begin position="1"/>
        <end position="22"/>
    </location>
</feature>
<evidence type="ECO:0000313" key="9">
    <source>
        <dbReference type="EMBL" id="HAJ5152184.1"/>
    </source>
</evidence>
<evidence type="ECO:0000313" key="14">
    <source>
        <dbReference type="Proteomes" id="UP000184277"/>
    </source>
</evidence>
<evidence type="ECO:0000313" key="18">
    <source>
        <dbReference type="Proteomes" id="UP000534496"/>
    </source>
</evidence>
<feature type="chain" id="PRO_5014511238" evidence="5">
    <location>
        <begin position="23"/>
        <end position="112"/>
    </location>
</feature>